<keyword evidence="4" id="KW-0175">Coiled coil</keyword>
<reference evidence="7" key="1">
    <citation type="submission" date="2018-07" db="EMBL/GenBank/DDBJ databases">
        <title>Genome assembly of strain Ka43.</title>
        <authorList>
            <person name="Kukolya J."/>
            <person name="Nagy I."/>
            <person name="Horvath B."/>
            <person name="Toth A."/>
        </authorList>
    </citation>
    <scope>NUCLEOTIDE SEQUENCE</scope>
    <source>
        <strain evidence="7">KB43</strain>
    </source>
</reference>
<dbReference type="GO" id="GO:0008253">
    <property type="term" value="F:5'-nucleotidase activity"/>
    <property type="evidence" value="ECO:0007669"/>
    <property type="project" value="TreeGrafter"/>
</dbReference>
<dbReference type="SUPFAM" id="SSF55816">
    <property type="entry name" value="5'-nucleotidase (syn. UDP-sugar hydrolase), C-terminal domain"/>
    <property type="match status" value="1"/>
</dbReference>
<dbReference type="SUPFAM" id="SSF56300">
    <property type="entry name" value="Metallo-dependent phosphatases"/>
    <property type="match status" value="1"/>
</dbReference>
<dbReference type="PRINTS" id="PR01607">
    <property type="entry name" value="APYRASEFAMLY"/>
</dbReference>
<comment type="caution">
    <text evidence="7">The sequence shown here is derived from an EMBL/GenBank/DDBJ whole genome shotgun (WGS) entry which is preliminary data.</text>
</comment>
<keyword evidence="3" id="KW-0378">Hydrolase</keyword>
<keyword evidence="3" id="KW-0547">Nucleotide-binding</keyword>
<feature type="coiled-coil region" evidence="4">
    <location>
        <begin position="32"/>
        <end position="59"/>
    </location>
</feature>
<comment type="similarity">
    <text evidence="1 3">Belongs to the 5'-nucleotidase family.</text>
</comment>
<dbReference type="GO" id="GO:0000166">
    <property type="term" value="F:nucleotide binding"/>
    <property type="evidence" value="ECO:0007669"/>
    <property type="project" value="UniProtKB-KW"/>
</dbReference>
<dbReference type="PROSITE" id="PS51257">
    <property type="entry name" value="PROKAR_LIPOPROTEIN"/>
    <property type="match status" value="1"/>
</dbReference>
<dbReference type="InterPro" id="IPR008334">
    <property type="entry name" value="5'-Nucleotdase_C"/>
</dbReference>
<evidence type="ECO:0000256" key="3">
    <source>
        <dbReference type="RuleBase" id="RU362119"/>
    </source>
</evidence>
<accession>A0A928V341</accession>
<keyword evidence="2" id="KW-0732">Signal</keyword>
<dbReference type="InterPro" id="IPR029052">
    <property type="entry name" value="Metallo-depent_PP-like"/>
</dbReference>
<dbReference type="Pfam" id="PF02872">
    <property type="entry name" value="5_nucleotid_C"/>
    <property type="match status" value="1"/>
</dbReference>
<gene>
    <name evidence="7" type="ORF">C4F51_03835</name>
</gene>
<feature type="domain" description="Calcineurin-like phosphoesterase" evidence="5">
    <location>
        <begin position="70"/>
        <end position="304"/>
    </location>
</feature>
<dbReference type="GO" id="GO:0009166">
    <property type="term" value="P:nucleotide catabolic process"/>
    <property type="evidence" value="ECO:0007669"/>
    <property type="project" value="InterPro"/>
</dbReference>
<dbReference type="GO" id="GO:0046872">
    <property type="term" value="F:metal ion binding"/>
    <property type="evidence" value="ECO:0007669"/>
    <property type="project" value="InterPro"/>
</dbReference>
<evidence type="ECO:0000256" key="4">
    <source>
        <dbReference type="SAM" id="Coils"/>
    </source>
</evidence>
<evidence type="ECO:0000259" key="5">
    <source>
        <dbReference type="Pfam" id="PF00149"/>
    </source>
</evidence>
<protein>
    <submittedName>
        <fullName evidence="7">Bifunctional metallophosphatase/5'-nucleotidase</fullName>
    </submittedName>
</protein>
<evidence type="ECO:0000313" key="7">
    <source>
        <dbReference type="EMBL" id="MBE8716315.1"/>
    </source>
</evidence>
<dbReference type="PROSITE" id="PS00786">
    <property type="entry name" value="5_NUCLEOTIDASE_2"/>
    <property type="match status" value="1"/>
</dbReference>
<feature type="domain" description="5'-Nucleotidase C-terminal" evidence="6">
    <location>
        <begin position="452"/>
        <end position="605"/>
    </location>
</feature>
<keyword evidence="8" id="KW-1185">Reference proteome</keyword>
<dbReference type="Gene3D" id="3.60.21.10">
    <property type="match status" value="1"/>
</dbReference>
<dbReference type="InterPro" id="IPR006179">
    <property type="entry name" value="5_nucleotidase/apyrase"/>
</dbReference>
<sequence length="668" mass="71236">MKTLPVKTSKYLIPLSLALVLSACGGDNDRDVRDLRKNLNEAQDEITDLEKRLNELQNPGAGVRAPLKVTILHMNDHHSHIAPETFSYSVSGLGLAARTGTNAELSSVSVTYGGFPMLVSLFDRLAAQSVNPVKIHAGDAVTGTLYYSLFNGAADAAMMNQVCFDAFALGNHEFDNGDVGLANFLDDLKSGACNTAVLAANVKPGANSAISDGYIQPYMIREVQGQKVGFIGIDIADKTKNSSKPDADTQFLDEATTAQHYIDELRGQGVNKIVLVTHYQYENDKLLASQLSGVDVIVGGDSHSLLGGESFKSLGFNPVGEYPTITKNRDGDTVCIVQAWEYGHLLGKLEVSFDADGKVAACNGMPYMPVADNFTYTHGAGDIRTLSASDAFKVRQQITKLPEVVAVVPDATTENLLSVYNEEVSVLEQQVIGTTADNLCLVRFPGESRSTICNASETSEYGSDISNIIAKAFMTVTPTADIAIQNGGGVRVDVAAGDITFAEAVNVLPFTNTLVTLELTGAQIKAVLEDAMSSALRVGGSSGSYPYASGLRYHVNASAAEGSRISNIEVNPRVSGDWAAINTTATYTVVTNDFIAAGQDGYATFGGLYDAGLYVNTFTLYTQAFISYITRLTANGDVLTKLPASEYSTQQYIGRDGCNHSLENCSGY</sequence>
<dbReference type="InterPro" id="IPR006146">
    <property type="entry name" value="5'-Nucleotdase_CS"/>
</dbReference>
<proteinExistence type="inferred from homology"/>
<evidence type="ECO:0000259" key="6">
    <source>
        <dbReference type="Pfam" id="PF02872"/>
    </source>
</evidence>
<evidence type="ECO:0000256" key="1">
    <source>
        <dbReference type="ARBA" id="ARBA00006654"/>
    </source>
</evidence>
<dbReference type="InterPro" id="IPR004843">
    <property type="entry name" value="Calcineurin-like_PHP"/>
</dbReference>
<name>A0A928V341_9GAMM</name>
<evidence type="ECO:0000313" key="8">
    <source>
        <dbReference type="Proteomes" id="UP000652567"/>
    </source>
</evidence>
<dbReference type="Gene3D" id="3.90.780.10">
    <property type="entry name" value="5'-Nucleotidase, C-terminal domain"/>
    <property type="match status" value="1"/>
</dbReference>
<dbReference type="PANTHER" id="PTHR11575">
    <property type="entry name" value="5'-NUCLEOTIDASE-RELATED"/>
    <property type="match status" value="1"/>
</dbReference>
<dbReference type="AlphaFoldDB" id="A0A928V341"/>
<dbReference type="GO" id="GO:0008768">
    <property type="term" value="F:UDP-sugar diphosphatase activity"/>
    <property type="evidence" value="ECO:0007669"/>
    <property type="project" value="TreeGrafter"/>
</dbReference>
<dbReference type="EMBL" id="PRDL01000001">
    <property type="protein sequence ID" value="MBE8716315.1"/>
    <property type="molecule type" value="Genomic_DNA"/>
</dbReference>
<dbReference type="Proteomes" id="UP000652567">
    <property type="component" value="Unassembled WGS sequence"/>
</dbReference>
<dbReference type="RefSeq" id="WP_193907297.1">
    <property type="nucleotide sequence ID" value="NZ_PRDL01000001.1"/>
</dbReference>
<organism evidence="7 8">
    <name type="scientific">Cellvibrio polysaccharolyticus</name>
    <dbReference type="NCBI Taxonomy" id="2082724"/>
    <lineage>
        <taxon>Bacteria</taxon>
        <taxon>Pseudomonadati</taxon>
        <taxon>Pseudomonadota</taxon>
        <taxon>Gammaproteobacteria</taxon>
        <taxon>Cellvibrionales</taxon>
        <taxon>Cellvibrionaceae</taxon>
        <taxon>Cellvibrio</taxon>
    </lineage>
</organism>
<dbReference type="PANTHER" id="PTHR11575:SF24">
    <property type="entry name" value="5'-NUCLEOTIDASE"/>
    <property type="match status" value="1"/>
</dbReference>
<dbReference type="GO" id="GO:0030288">
    <property type="term" value="C:outer membrane-bounded periplasmic space"/>
    <property type="evidence" value="ECO:0007669"/>
    <property type="project" value="TreeGrafter"/>
</dbReference>
<dbReference type="InterPro" id="IPR036907">
    <property type="entry name" value="5'-Nucleotdase_C_sf"/>
</dbReference>
<dbReference type="Pfam" id="PF00149">
    <property type="entry name" value="Metallophos"/>
    <property type="match status" value="1"/>
</dbReference>
<evidence type="ECO:0000256" key="2">
    <source>
        <dbReference type="ARBA" id="ARBA00022729"/>
    </source>
</evidence>